<dbReference type="Proteomes" id="UP000503820">
    <property type="component" value="Unassembled WGS sequence"/>
</dbReference>
<evidence type="ECO:0000259" key="8">
    <source>
        <dbReference type="PROSITE" id="PS50885"/>
    </source>
</evidence>
<evidence type="ECO:0000259" key="7">
    <source>
        <dbReference type="PROSITE" id="PS50111"/>
    </source>
</evidence>
<dbReference type="Pfam" id="PF00015">
    <property type="entry name" value="MCPsignal"/>
    <property type="match status" value="1"/>
</dbReference>
<evidence type="ECO:0000256" key="3">
    <source>
        <dbReference type="PROSITE-ProRule" id="PRU00284"/>
    </source>
</evidence>
<feature type="coiled-coil region" evidence="4">
    <location>
        <begin position="881"/>
        <end position="908"/>
    </location>
</feature>
<feature type="domain" description="Methyl-accepting transducer" evidence="7">
    <location>
        <begin position="635"/>
        <end position="871"/>
    </location>
</feature>
<protein>
    <submittedName>
        <fullName evidence="9">Methyl-accepting chemotaxis protein</fullName>
    </submittedName>
</protein>
<dbReference type="PROSITE" id="PS50111">
    <property type="entry name" value="CHEMOTAXIS_TRANSDUC_2"/>
    <property type="match status" value="1"/>
</dbReference>
<keyword evidence="1 3" id="KW-0807">Transducer</keyword>
<keyword evidence="10" id="KW-1185">Reference proteome</keyword>
<comment type="similarity">
    <text evidence="2">Belongs to the methyl-accepting chemotaxis (MCP) protein family.</text>
</comment>
<dbReference type="CDD" id="cd06225">
    <property type="entry name" value="HAMP"/>
    <property type="match status" value="1"/>
</dbReference>
<name>A0A7J0BXL8_9BACT</name>
<evidence type="ECO:0000313" key="10">
    <source>
        <dbReference type="Proteomes" id="UP000503820"/>
    </source>
</evidence>
<feature type="compositionally biased region" description="Low complexity" evidence="5">
    <location>
        <begin position="682"/>
        <end position="692"/>
    </location>
</feature>
<dbReference type="SMART" id="SM00304">
    <property type="entry name" value="HAMP"/>
    <property type="match status" value="2"/>
</dbReference>
<evidence type="ECO:0000256" key="5">
    <source>
        <dbReference type="SAM" id="MobiDB-lite"/>
    </source>
</evidence>
<dbReference type="SMART" id="SM00283">
    <property type="entry name" value="MA"/>
    <property type="match status" value="1"/>
</dbReference>
<accession>A0A7J0BXL8</accession>
<keyword evidence="6" id="KW-1133">Transmembrane helix</keyword>
<dbReference type="GO" id="GO:0016020">
    <property type="term" value="C:membrane"/>
    <property type="evidence" value="ECO:0007669"/>
    <property type="project" value="InterPro"/>
</dbReference>
<dbReference type="PROSITE" id="PS50885">
    <property type="entry name" value="HAMP"/>
    <property type="match status" value="1"/>
</dbReference>
<dbReference type="PANTHER" id="PTHR32089:SF112">
    <property type="entry name" value="LYSOZYME-LIKE PROTEIN-RELATED"/>
    <property type="match status" value="1"/>
</dbReference>
<evidence type="ECO:0000256" key="4">
    <source>
        <dbReference type="SAM" id="Coils"/>
    </source>
</evidence>
<evidence type="ECO:0000256" key="2">
    <source>
        <dbReference type="ARBA" id="ARBA00029447"/>
    </source>
</evidence>
<keyword evidence="6" id="KW-0812">Transmembrane</keyword>
<dbReference type="SUPFAM" id="SSF58104">
    <property type="entry name" value="Methyl-accepting chemotaxis protein (MCP) signaling domain"/>
    <property type="match status" value="1"/>
</dbReference>
<dbReference type="PANTHER" id="PTHR32089">
    <property type="entry name" value="METHYL-ACCEPTING CHEMOTAXIS PROTEIN MCPB"/>
    <property type="match status" value="1"/>
</dbReference>
<dbReference type="Gene3D" id="1.10.287.950">
    <property type="entry name" value="Methyl-accepting chemotaxis protein"/>
    <property type="match status" value="1"/>
</dbReference>
<reference evidence="9 10" key="1">
    <citation type="submission" date="2020-05" db="EMBL/GenBank/DDBJ databases">
        <title>Draft genome sequence of Desulfovibrio psychrotolerans JS1T.</title>
        <authorList>
            <person name="Ueno A."/>
            <person name="Tamazawa S."/>
            <person name="Tamamura S."/>
            <person name="Murakami T."/>
            <person name="Kiyama T."/>
            <person name="Inomata H."/>
            <person name="Amano Y."/>
            <person name="Miyakawa K."/>
            <person name="Tamaki H."/>
            <person name="Naganuma T."/>
            <person name="Kaneko K."/>
        </authorList>
    </citation>
    <scope>NUCLEOTIDE SEQUENCE [LARGE SCALE GENOMIC DNA]</scope>
    <source>
        <strain evidence="9 10">JS1</strain>
    </source>
</reference>
<dbReference type="RefSeq" id="WP_174410546.1">
    <property type="nucleotide sequence ID" value="NZ_BLVP01000010.1"/>
</dbReference>
<dbReference type="InterPro" id="IPR003660">
    <property type="entry name" value="HAMP_dom"/>
</dbReference>
<keyword evidence="6" id="KW-0472">Membrane</keyword>
<comment type="caution">
    <text evidence="9">The sequence shown here is derived from an EMBL/GenBank/DDBJ whole genome shotgun (WGS) entry which is preliminary data.</text>
</comment>
<dbReference type="EMBL" id="BLVP01000010">
    <property type="protein sequence ID" value="GFM37932.1"/>
    <property type="molecule type" value="Genomic_DNA"/>
</dbReference>
<dbReference type="Gene3D" id="3.30.450.20">
    <property type="entry name" value="PAS domain"/>
    <property type="match status" value="1"/>
</dbReference>
<feature type="transmembrane region" description="Helical" evidence="6">
    <location>
        <begin position="420"/>
        <end position="443"/>
    </location>
</feature>
<feature type="domain" description="HAMP" evidence="8">
    <location>
        <begin position="444"/>
        <end position="496"/>
    </location>
</feature>
<dbReference type="Pfam" id="PF00672">
    <property type="entry name" value="HAMP"/>
    <property type="match status" value="1"/>
</dbReference>
<dbReference type="Gene3D" id="6.10.340.10">
    <property type="match status" value="1"/>
</dbReference>
<dbReference type="CDD" id="cd11386">
    <property type="entry name" value="MCP_signal"/>
    <property type="match status" value="1"/>
</dbReference>
<evidence type="ECO:0000313" key="9">
    <source>
        <dbReference type="EMBL" id="GFM37932.1"/>
    </source>
</evidence>
<gene>
    <name evidence="9" type="ORF">DSM19430T_26160</name>
</gene>
<dbReference type="CDD" id="cd18774">
    <property type="entry name" value="PDC2_HK_sensor"/>
    <property type="match status" value="1"/>
</dbReference>
<evidence type="ECO:0000256" key="6">
    <source>
        <dbReference type="SAM" id="Phobius"/>
    </source>
</evidence>
<dbReference type="GO" id="GO:0007165">
    <property type="term" value="P:signal transduction"/>
    <property type="evidence" value="ECO:0007669"/>
    <property type="project" value="UniProtKB-KW"/>
</dbReference>
<organism evidence="9 10">
    <name type="scientific">Desulfovibrio psychrotolerans</name>
    <dbReference type="NCBI Taxonomy" id="415242"/>
    <lineage>
        <taxon>Bacteria</taxon>
        <taxon>Pseudomonadati</taxon>
        <taxon>Thermodesulfobacteriota</taxon>
        <taxon>Desulfovibrionia</taxon>
        <taxon>Desulfovibrionales</taxon>
        <taxon>Desulfovibrionaceae</taxon>
        <taxon>Desulfovibrio</taxon>
    </lineage>
</organism>
<dbReference type="AlphaFoldDB" id="A0A7J0BXL8"/>
<dbReference type="InterPro" id="IPR035965">
    <property type="entry name" value="PAS-like_dom_sf"/>
</dbReference>
<keyword evidence="4" id="KW-0175">Coiled coil</keyword>
<feature type="region of interest" description="Disordered" evidence="5">
    <location>
        <begin position="654"/>
        <end position="673"/>
    </location>
</feature>
<sequence>MTLKKQLLVSVLSVMVLGMLGIAATMWKMGSGGMAEVGEASSQALQSRAQSQLATLRGIKSVQVADLLRGMEDQLATFAKGRTAIDAALAFAYDFEIVRHESETPPDAIEPLRKELAALVAGPAFLAQPSFATHSAIAPEYRPSPPDAYVPADPNAVVLWKLFIQSQPDHAKRQELLEADNVFTGYTDNHLRFHPVFLDYAQRFGYRDIYLILPRTGQVLYSVTKAPDFASTISGGPLADSGLAKAYALADEAGQNGRESIVSTDFAPYEPLGNAPTAFMATPVFDGGQYVATLAFALPVKSLNAMLLNQGQFDTFGLGESGETYLVGPDGKRRTSSRFHDTELDVLAESIRTAPVQEALSGQTGQGFAEDYRGVRTLAAWQPVNVLGQRWALVAQMDEAEAMRISREVEAMADSTRTSMVAAGGIALLVFILAGTVLAVTVVSRIVGPVNRLGAYAKAVADGDFKASIDGSFPAELELLKVSIQHMVGELKTRLGFSQGILNAISDSFPCMTLNTDRRITFMGKRLLEITGKTGDAASYMGQTVGKFFFNDESRKTRSDEALDTRRKTEGEMTIAAAGREHVLHVNATPIFDLDNRQIGAFTLYYDLTTIRAQEAEIQAKNEKIASVASRAIHIAEQVASSAGALSGQVQGASAGASRQSERASETAAAMEQMSATSMDVARNAASAADNAETARKQASEGQQEVEQLIASIAVMRAQAAELKGFMDNLGGQTAAVGNVITVIQDIADQTNLLALNAAIEAARAGEAGRGFAVVADEVRKLAEKTMQATGEVGKAITAIQQGASLSIEGVNRAAQAVETSTGLATNSGQTLRSIVTAISGTADQVQSIATAAEEQSSTSEEVGRAVEDVTRIAAETARGMNEANRAITELAKRAEELQQLIRVMREE</sequence>
<evidence type="ECO:0000256" key="1">
    <source>
        <dbReference type="ARBA" id="ARBA00023224"/>
    </source>
</evidence>
<feature type="region of interest" description="Disordered" evidence="5">
    <location>
        <begin position="682"/>
        <end position="703"/>
    </location>
</feature>
<dbReference type="InterPro" id="IPR004089">
    <property type="entry name" value="MCPsignal_dom"/>
</dbReference>
<proteinExistence type="inferred from homology"/>
<dbReference type="SUPFAM" id="SSF55785">
    <property type="entry name" value="PYP-like sensor domain (PAS domain)"/>
    <property type="match status" value="1"/>
</dbReference>